<feature type="domain" description="SAP" evidence="4">
    <location>
        <begin position="4"/>
        <end position="38"/>
    </location>
</feature>
<feature type="region of interest" description="Disordered" evidence="3">
    <location>
        <begin position="1"/>
        <end position="239"/>
    </location>
</feature>
<feature type="compositionally biased region" description="Basic and acidic residues" evidence="3">
    <location>
        <begin position="1"/>
        <end position="17"/>
    </location>
</feature>
<feature type="compositionally biased region" description="Basic and acidic residues" evidence="3">
    <location>
        <begin position="151"/>
        <end position="167"/>
    </location>
</feature>
<dbReference type="Pfam" id="PF02037">
    <property type="entry name" value="SAP"/>
    <property type="match status" value="1"/>
</dbReference>
<comment type="caution">
    <text evidence="5">The sequence shown here is derived from an EMBL/GenBank/DDBJ whole genome shotgun (WGS) entry which is preliminary data.</text>
</comment>
<organism evidence="5 6">
    <name type="scientific">Taphrina deformans (strain PYCC 5710 / ATCC 11124 / CBS 356.35 / IMI 108563 / JCM 9778 / NBRC 8474)</name>
    <name type="common">Peach leaf curl fungus</name>
    <name type="synonym">Lalaria deformans</name>
    <dbReference type="NCBI Taxonomy" id="1097556"/>
    <lineage>
        <taxon>Eukaryota</taxon>
        <taxon>Fungi</taxon>
        <taxon>Dikarya</taxon>
        <taxon>Ascomycota</taxon>
        <taxon>Taphrinomycotina</taxon>
        <taxon>Taphrinomycetes</taxon>
        <taxon>Taphrinales</taxon>
        <taxon>Taphrinaceae</taxon>
        <taxon>Taphrina</taxon>
    </lineage>
</organism>
<feature type="compositionally biased region" description="Basic and acidic residues" evidence="3">
    <location>
        <begin position="73"/>
        <end position="84"/>
    </location>
</feature>
<keyword evidence="1" id="KW-0597">Phosphoprotein</keyword>
<feature type="compositionally biased region" description="Low complexity" evidence="3">
    <location>
        <begin position="85"/>
        <end position="102"/>
    </location>
</feature>
<dbReference type="SUPFAM" id="SSF68906">
    <property type="entry name" value="SAP domain"/>
    <property type="match status" value="1"/>
</dbReference>
<dbReference type="PROSITE" id="PS50800">
    <property type="entry name" value="SAP"/>
    <property type="match status" value="1"/>
</dbReference>
<accession>R4XNJ3</accession>
<evidence type="ECO:0000256" key="2">
    <source>
        <dbReference type="ARBA" id="ARBA00046328"/>
    </source>
</evidence>
<evidence type="ECO:0000259" key="4">
    <source>
        <dbReference type="PROSITE" id="PS50800"/>
    </source>
</evidence>
<evidence type="ECO:0000313" key="6">
    <source>
        <dbReference type="Proteomes" id="UP000013776"/>
    </source>
</evidence>
<dbReference type="EMBL" id="CAHR02000315">
    <property type="protein sequence ID" value="CCG84814.1"/>
    <property type="molecule type" value="Genomic_DNA"/>
</dbReference>
<protein>
    <recommendedName>
        <fullName evidence="4">SAP domain-containing protein</fullName>
    </recommendedName>
</protein>
<dbReference type="Gene3D" id="1.10.720.30">
    <property type="entry name" value="SAP domain"/>
    <property type="match status" value="1"/>
</dbReference>
<evidence type="ECO:0000256" key="1">
    <source>
        <dbReference type="ARBA" id="ARBA00022553"/>
    </source>
</evidence>
<dbReference type="InterPro" id="IPR003034">
    <property type="entry name" value="SAP_dom"/>
</dbReference>
<dbReference type="PANTHER" id="PTHR46551:SF1">
    <property type="entry name" value="SAP DOMAIN-CONTAINING RIBONUCLEOPROTEIN"/>
    <property type="match status" value="1"/>
</dbReference>
<reference evidence="5 6" key="1">
    <citation type="journal article" date="2013" name="MBio">
        <title>Genome sequencing of the plant pathogen Taphrina deformans, the causal agent of peach leaf curl.</title>
        <authorList>
            <person name="Cisse O.H."/>
            <person name="Almeida J.M.G.C.F."/>
            <person name="Fonseca A."/>
            <person name="Kumar A.A."/>
            <person name="Salojaervi J."/>
            <person name="Overmyer K."/>
            <person name="Hauser P.M."/>
            <person name="Pagni M."/>
        </authorList>
    </citation>
    <scope>NUCLEOTIDE SEQUENCE [LARGE SCALE GENOMIC DNA]</scope>
    <source>
        <strain evidence="6">PYCC 5710 / ATCC 11124 / CBS 356.35 / IMI 108563 / JCM 9778 / NBRC 8474</strain>
    </source>
</reference>
<dbReference type="SMART" id="SM00513">
    <property type="entry name" value="SAP"/>
    <property type="match status" value="1"/>
</dbReference>
<dbReference type="STRING" id="1097556.R4XNJ3"/>
<feature type="compositionally biased region" description="Low complexity" evidence="3">
    <location>
        <begin position="168"/>
        <end position="182"/>
    </location>
</feature>
<dbReference type="GO" id="GO:0005634">
    <property type="term" value="C:nucleus"/>
    <property type="evidence" value="ECO:0007669"/>
    <property type="project" value="TreeGrafter"/>
</dbReference>
<dbReference type="InterPro" id="IPR052240">
    <property type="entry name" value="SAP_domain_ribonucleoprotein"/>
</dbReference>
<dbReference type="Proteomes" id="UP000013776">
    <property type="component" value="Unassembled WGS sequence"/>
</dbReference>
<gene>
    <name evidence="5" type="ORF">TAPDE_005360</name>
</gene>
<feature type="compositionally biased region" description="Polar residues" evidence="3">
    <location>
        <begin position="40"/>
        <end position="57"/>
    </location>
</feature>
<dbReference type="VEuPathDB" id="FungiDB:TAPDE_005360"/>
<comment type="similarity">
    <text evidence="2">Belongs to the SAP domain-containing ribonucleoprotein family.</text>
</comment>
<dbReference type="eggNOG" id="KOG4259">
    <property type="taxonomic scope" value="Eukaryota"/>
</dbReference>
<feature type="compositionally biased region" description="Basic and acidic residues" evidence="3">
    <location>
        <begin position="26"/>
        <end position="39"/>
    </location>
</feature>
<evidence type="ECO:0000256" key="3">
    <source>
        <dbReference type="SAM" id="MobiDB-lite"/>
    </source>
</evidence>
<dbReference type="PANTHER" id="PTHR46551">
    <property type="entry name" value="SAP DOMAIN-CONTAINING RIBONUCLEOPROTEIN"/>
    <property type="match status" value="1"/>
</dbReference>
<evidence type="ECO:0000313" key="5">
    <source>
        <dbReference type="EMBL" id="CCG84814.1"/>
    </source>
</evidence>
<keyword evidence="6" id="KW-1185">Reference proteome</keyword>
<proteinExistence type="inferred from homology"/>
<dbReference type="AlphaFoldDB" id="R4XNJ3"/>
<name>R4XNJ3_TAPDE</name>
<dbReference type="InterPro" id="IPR036361">
    <property type="entry name" value="SAP_dom_sf"/>
</dbReference>
<dbReference type="OrthoDB" id="445357at2759"/>
<sequence>MSNYEKLKNDDLKKILTDRGLPTTGKKADFVSRLVEHDATQSSTPATTKDPKVNQQRPAPAASETKVTNDGTSKTEEPNTKAKGEPTTTTPSTSTTQPTQEQVKSNDDREAKLAARAARFGIPKDEEEERRKARAARFGTSEAASTATTVPEDKALSQPRPKKEGQPPKKGQQTAAATAAATGKKESEVQKRKVSVLDDPVEAEKARKRALKFGTAGVSAPAVEGKELPPAAEVASTTS</sequence>
<dbReference type="GO" id="GO:0016973">
    <property type="term" value="P:poly(A)+ mRNA export from nucleus"/>
    <property type="evidence" value="ECO:0007669"/>
    <property type="project" value="TreeGrafter"/>
</dbReference>
<feature type="compositionally biased region" description="Basic and acidic residues" evidence="3">
    <location>
        <begin position="104"/>
        <end position="113"/>
    </location>
</feature>